<organism evidence="5 6">
    <name type="scientific">Rhodotorula paludigena</name>
    <dbReference type="NCBI Taxonomy" id="86838"/>
    <lineage>
        <taxon>Eukaryota</taxon>
        <taxon>Fungi</taxon>
        <taxon>Dikarya</taxon>
        <taxon>Basidiomycota</taxon>
        <taxon>Pucciniomycotina</taxon>
        <taxon>Microbotryomycetes</taxon>
        <taxon>Sporidiobolales</taxon>
        <taxon>Sporidiobolaceae</taxon>
        <taxon>Rhodotorula</taxon>
    </lineage>
</organism>
<dbReference type="AlphaFoldDB" id="A0AAV5GFA8"/>
<dbReference type="PROSITE" id="PS50942">
    <property type="entry name" value="ENTH"/>
    <property type="match status" value="1"/>
</dbReference>
<feature type="compositionally biased region" description="Low complexity" evidence="3">
    <location>
        <begin position="284"/>
        <end position="316"/>
    </location>
</feature>
<dbReference type="GO" id="GO:0048268">
    <property type="term" value="P:clathrin coat assembly"/>
    <property type="evidence" value="ECO:0007669"/>
    <property type="project" value="InterPro"/>
</dbReference>
<proteinExistence type="predicted"/>
<dbReference type="EMBL" id="BQKY01000008">
    <property type="protein sequence ID" value="GJN91116.1"/>
    <property type="molecule type" value="Genomic_DNA"/>
</dbReference>
<dbReference type="Pfam" id="PF07651">
    <property type="entry name" value="ANTH"/>
    <property type="match status" value="1"/>
</dbReference>
<feature type="domain" description="ENTH" evidence="4">
    <location>
        <begin position="1"/>
        <end position="128"/>
    </location>
</feature>
<dbReference type="InterPro" id="IPR011417">
    <property type="entry name" value="ANTH_dom"/>
</dbReference>
<dbReference type="GO" id="GO:0032050">
    <property type="term" value="F:clathrin heavy chain binding"/>
    <property type="evidence" value="ECO:0007669"/>
    <property type="project" value="TreeGrafter"/>
</dbReference>
<dbReference type="Proteomes" id="UP001342314">
    <property type="component" value="Unassembled WGS sequence"/>
</dbReference>
<dbReference type="GO" id="GO:0072583">
    <property type="term" value="P:clathrin-dependent endocytosis"/>
    <property type="evidence" value="ECO:0007669"/>
    <property type="project" value="InterPro"/>
</dbReference>
<dbReference type="SUPFAM" id="SSF89009">
    <property type="entry name" value="GAT-like domain"/>
    <property type="match status" value="1"/>
</dbReference>
<gene>
    <name evidence="5" type="ORF">Rhopal_004134-T1</name>
</gene>
<dbReference type="InterPro" id="IPR014712">
    <property type="entry name" value="ANTH_dom_sf"/>
</dbReference>
<protein>
    <recommendedName>
        <fullName evidence="4">ENTH domain-containing protein</fullName>
    </recommendedName>
</protein>
<dbReference type="PANTHER" id="PTHR22951">
    <property type="entry name" value="CLATHRIN ASSEMBLY PROTEIN"/>
    <property type="match status" value="1"/>
</dbReference>
<evidence type="ECO:0000259" key="4">
    <source>
        <dbReference type="PROSITE" id="PS50942"/>
    </source>
</evidence>
<dbReference type="PANTHER" id="PTHR22951:SF5">
    <property type="entry name" value="PHOSPHATIDYLINOSITOL-BINDING CLATHRIN ASSEMBLY PROTEIN LAP"/>
    <property type="match status" value="1"/>
</dbReference>
<feature type="compositionally biased region" description="Polar residues" evidence="3">
    <location>
        <begin position="847"/>
        <end position="857"/>
    </location>
</feature>
<dbReference type="Gene3D" id="1.25.40.90">
    <property type="match status" value="1"/>
</dbReference>
<evidence type="ECO:0000313" key="6">
    <source>
        <dbReference type="Proteomes" id="UP001342314"/>
    </source>
</evidence>
<keyword evidence="6" id="KW-1185">Reference proteome</keyword>
<dbReference type="CDD" id="cd16988">
    <property type="entry name" value="ANTH_N_YAP180"/>
    <property type="match status" value="1"/>
</dbReference>
<dbReference type="InterPro" id="IPR013809">
    <property type="entry name" value="ENTH"/>
</dbReference>
<dbReference type="GO" id="GO:0005546">
    <property type="term" value="F:phosphatidylinositol-4,5-bisphosphate binding"/>
    <property type="evidence" value="ECO:0007669"/>
    <property type="project" value="TreeGrafter"/>
</dbReference>
<evidence type="ECO:0000256" key="1">
    <source>
        <dbReference type="ARBA" id="ARBA00004496"/>
    </source>
</evidence>
<dbReference type="InterPro" id="IPR045192">
    <property type="entry name" value="AP180-like"/>
</dbReference>
<feature type="region of interest" description="Disordered" evidence="3">
    <location>
        <begin position="773"/>
        <end position="871"/>
    </location>
</feature>
<feature type="region of interest" description="Disordered" evidence="3">
    <location>
        <begin position="274"/>
        <end position="320"/>
    </location>
</feature>
<comment type="subcellular location">
    <subcellularLocation>
        <location evidence="1">Cytoplasm</location>
    </subcellularLocation>
</comment>
<comment type="caution">
    <text evidence="5">The sequence shown here is derived from an EMBL/GenBank/DDBJ whole genome shotgun (WGS) entry which is preliminary data.</text>
</comment>
<accession>A0AAV5GFA8</accession>
<dbReference type="GO" id="GO:0000149">
    <property type="term" value="F:SNARE binding"/>
    <property type="evidence" value="ECO:0007669"/>
    <property type="project" value="TreeGrafter"/>
</dbReference>
<evidence type="ECO:0000313" key="5">
    <source>
        <dbReference type="EMBL" id="GJN91116.1"/>
    </source>
</evidence>
<feature type="compositionally biased region" description="Polar residues" evidence="3">
    <location>
        <begin position="781"/>
        <end position="801"/>
    </location>
</feature>
<dbReference type="GO" id="GO:0005905">
    <property type="term" value="C:clathrin-coated pit"/>
    <property type="evidence" value="ECO:0007669"/>
    <property type="project" value="TreeGrafter"/>
</dbReference>
<dbReference type="InterPro" id="IPR008942">
    <property type="entry name" value="ENTH_VHS"/>
</dbReference>
<dbReference type="SUPFAM" id="SSF48464">
    <property type="entry name" value="ENTH/VHS domain"/>
    <property type="match status" value="1"/>
</dbReference>
<feature type="region of interest" description="Disordered" evidence="3">
    <location>
        <begin position="610"/>
        <end position="643"/>
    </location>
</feature>
<reference evidence="5 6" key="1">
    <citation type="submission" date="2021-12" db="EMBL/GenBank/DDBJ databases">
        <title>High titer production of polyol ester of fatty acids by Rhodotorula paludigena BS15 towards product separation-free biomass refinery.</title>
        <authorList>
            <person name="Mano J."/>
            <person name="Ono H."/>
            <person name="Tanaka T."/>
            <person name="Naito K."/>
            <person name="Sushida H."/>
            <person name="Ike M."/>
            <person name="Tokuyasu K."/>
            <person name="Kitaoka M."/>
        </authorList>
    </citation>
    <scope>NUCLEOTIDE SEQUENCE [LARGE SCALE GENOMIC DNA]</scope>
    <source>
        <strain evidence="5 6">BS15</strain>
    </source>
</reference>
<keyword evidence="2" id="KW-0963">Cytoplasm</keyword>
<dbReference type="GO" id="GO:0005545">
    <property type="term" value="F:1-phosphatidylinositol binding"/>
    <property type="evidence" value="ECO:0007669"/>
    <property type="project" value="InterPro"/>
</dbReference>
<feature type="compositionally biased region" description="Low complexity" evidence="3">
    <location>
        <begin position="802"/>
        <end position="827"/>
    </location>
</feature>
<dbReference type="FunFam" id="1.20.58.150:FF:000004">
    <property type="entry name" value="ENTH domain protein"/>
    <property type="match status" value="1"/>
</dbReference>
<feature type="compositionally biased region" description="Low complexity" evidence="3">
    <location>
        <begin position="616"/>
        <end position="640"/>
    </location>
</feature>
<sequence length="871" mass="90310">MSMRKTVELATKPKRAAPKAKYIDPIVQATFSQDGQLQEIVRTLATRLRDPNTTVVFKSLITLHTLMRSGSIDTVFPYLASSSISLTLSSQEAPNLSAYGRYLGVRIKAYGNLKRDVVRDKSDRRAANRLRKLTVEQGLLRETREIQRLIAALVESKFYTEDVDDDVSMTALRLLVKDLLVLFTAVNEGVINVLENFFGMSQVDATMALKIYRTFCRDTEKVVAYLGTAKKLYHVLNIPIPNLRHAPLSLANSLEEYLNDPNFEQNRQEYRENKRIADGGTPRASTPKAATNSSSSAPSASAPATSSAPSSAPASSQDAPKSFTDFFESIESNQTPMFDPSMQSPQLGFLAPQMTGFNPFMAPQPTGMPFGAMPSQQQPGFMMPQMTGNPFLQPQMTGFTGGLQPQMTGMGMPGANPFRQSMMMTGGGAPNPFGQPQGMMMPQATGMPFASAPPPMPAMQQPQATGFPASSPFNQAPPPVPQLAPQATGNPFGGVRPMSMMPTGNPFQQQQQQPAFSGAPSALGAPASSSTSAAPFSSSAPPVPTSSAPAASASASAAPTPAPLVAQKTGARNPFAPAPGTVIPQTAPPAPKMPSMNELAANSFAQRLQQQQTGFAGQANGSGQSQQQQQQADQQQQQQQPKKLDAFSAFLASPENPRNQAGGDGATPLIAQKTGGLFASIASDLARTTSPGGATPTAPFSSASGLTSPFSSLSLSTSTAPFSPSASSPMSGGAGSSAPFLTAQTTGFGGSSVKPFQPTSSFGATLASEFGGGAGPNANGSATSPSALTPQYTGFQPTSAFGASLVSSAPSPSPAPASSGATATSPLQPQATGYNPFGGTKLPPLNTPLSAGLTTQPTGAGVGGGATGSLI</sequence>
<dbReference type="GO" id="GO:0030136">
    <property type="term" value="C:clathrin-coated vesicle"/>
    <property type="evidence" value="ECO:0007669"/>
    <property type="project" value="InterPro"/>
</dbReference>
<name>A0AAV5GFA8_9BASI</name>
<feature type="region of interest" description="Disordered" evidence="3">
    <location>
        <begin position="713"/>
        <end position="739"/>
    </location>
</feature>
<feature type="compositionally biased region" description="Gly residues" evidence="3">
    <location>
        <begin position="860"/>
        <end position="871"/>
    </location>
</feature>
<feature type="region of interest" description="Disordered" evidence="3">
    <location>
        <begin position="454"/>
        <end position="596"/>
    </location>
</feature>
<dbReference type="Gene3D" id="1.20.58.150">
    <property type="entry name" value="ANTH domain"/>
    <property type="match status" value="1"/>
</dbReference>
<feature type="compositionally biased region" description="Low complexity" evidence="3">
    <location>
        <begin position="508"/>
        <end position="566"/>
    </location>
</feature>
<dbReference type="SMART" id="SM00273">
    <property type="entry name" value="ENTH"/>
    <property type="match status" value="1"/>
</dbReference>
<evidence type="ECO:0000256" key="3">
    <source>
        <dbReference type="SAM" id="MobiDB-lite"/>
    </source>
</evidence>
<dbReference type="GO" id="GO:0006900">
    <property type="term" value="P:vesicle budding from membrane"/>
    <property type="evidence" value="ECO:0007669"/>
    <property type="project" value="TreeGrafter"/>
</dbReference>
<evidence type="ECO:0000256" key="2">
    <source>
        <dbReference type="ARBA" id="ARBA00022490"/>
    </source>
</evidence>